<name>A0A9Q0AKM5_9PEZI</name>
<dbReference type="InterPro" id="IPR052953">
    <property type="entry name" value="Ser-rich/MCO-related"/>
</dbReference>
<dbReference type="PANTHER" id="PTHR34883:SF15">
    <property type="entry name" value="EXTRACELLULAR SERINE-RICH PROTEIN"/>
    <property type="match status" value="1"/>
</dbReference>
<dbReference type="EMBL" id="JAFIMR010000042">
    <property type="protein sequence ID" value="KAI1856830.1"/>
    <property type="molecule type" value="Genomic_DNA"/>
</dbReference>
<dbReference type="SUPFAM" id="SSF49503">
    <property type="entry name" value="Cupredoxins"/>
    <property type="match status" value="2"/>
</dbReference>
<dbReference type="PANTHER" id="PTHR34883">
    <property type="entry name" value="SERINE-RICH PROTEIN, PUTATIVE-RELATED-RELATED"/>
    <property type="match status" value="1"/>
</dbReference>
<keyword evidence="3" id="KW-1185">Reference proteome</keyword>
<reference evidence="2" key="1">
    <citation type="submission" date="2021-03" db="EMBL/GenBank/DDBJ databases">
        <title>Revisited historic fungal species revealed as producer of novel bioactive compounds through whole genome sequencing and comparative genomics.</title>
        <authorList>
            <person name="Vignolle G.A."/>
            <person name="Hochenegger N."/>
            <person name="Mach R.L."/>
            <person name="Mach-Aigner A.R."/>
            <person name="Javad Rahimi M."/>
            <person name="Salim K.A."/>
            <person name="Chan C.M."/>
            <person name="Lim L.B.L."/>
            <person name="Cai F."/>
            <person name="Druzhinina I.S."/>
            <person name="U'Ren J.M."/>
            <person name="Derntl C."/>
        </authorList>
    </citation>
    <scope>NUCLEOTIDE SEQUENCE</scope>
    <source>
        <strain evidence="2">TUCIM 5799</strain>
    </source>
</reference>
<dbReference type="Gene3D" id="2.60.40.420">
    <property type="entry name" value="Cupredoxins - blue copper proteins"/>
    <property type="match status" value="2"/>
</dbReference>
<feature type="signal peptide" evidence="1">
    <location>
        <begin position="1"/>
        <end position="22"/>
    </location>
</feature>
<evidence type="ECO:0000256" key="1">
    <source>
        <dbReference type="SAM" id="SignalP"/>
    </source>
</evidence>
<organism evidence="2 3">
    <name type="scientific">Neoarthrinium moseri</name>
    <dbReference type="NCBI Taxonomy" id="1658444"/>
    <lineage>
        <taxon>Eukaryota</taxon>
        <taxon>Fungi</taxon>
        <taxon>Dikarya</taxon>
        <taxon>Ascomycota</taxon>
        <taxon>Pezizomycotina</taxon>
        <taxon>Sordariomycetes</taxon>
        <taxon>Xylariomycetidae</taxon>
        <taxon>Amphisphaeriales</taxon>
        <taxon>Apiosporaceae</taxon>
        <taxon>Neoarthrinium</taxon>
    </lineage>
</organism>
<keyword evidence="1" id="KW-0732">Signal</keyword>
<dbReference type="Proteomes" id="UP000829685">
    <property type="component" value="Unassembled WGS sequence"/>
</dbReference>
<dbReference type="InterPro" id="IPR008972">
    <property type="entry name" value="Cupredoxin"/>
</dbReference>
<proteinExistence type="predicted"/>
<comment type="caution">
    <text evidence="2">The sequence shown here is derived from an EMBL/GenBank/DDBJ whole genome shotgun (WGS) entry which is preliminary data.</text>
</comment>
<evidence type="ECO:0008006" key="4">
    <source>
        <dbReference type="Google" id="ProtNLM"/>
    </source>
</evidence>
<feature type="chain" id="PRO_5040298654" description="Extracellular serine-rich protein" evidence="1">
    <location>
        <begin position="23"/>
        <end position="637"/>
    </location>
</feature>
<evidence type="ECO:0000313" key="2">
    <source>
        <dbReference type="EMBL" id="KAI1856830.1"/>
    </source>
</evidence>
<dbReference type="CDD" id="cd00920">
    <property type="entry name" value="Cupredoxin"/>
    <property type="match status" value="2"/>
</dbReference>
<gene>
    <name evidence="2" type="ORF">JX265_011471</name>
</gene>
<sequence length="637" mass="68377">MTWLQLSSVALTLISAWSTVAATHHEVTVGAGGQLKFIPETLNAQVGDQITYRFFAKNHSVVQSTFAEPCRPQIGGFFSGFVVNPSQDDTAPTTFTIHVNDTKPIWVYCGQRNNDHCQNGMVHAINASPEGTNTFSNFKSAASNAQRPSLTPSDGLPVGGVRKLHVDVGSNGNLVFDPSNVAELPRTVIEFSFNPANHSIVQSSFDAPCQPLDGGFSTPFVPTQQAPSGVTFEVVVKDTKPIWFYCAQTAKTHCQAGMVGSINAANTGDKTFEAFKQLAAKAPASNLPTHQPNVGVLKVNGTAVYNVNGVVFDSTKTGWDSSIVTDVPAPGYTYSPYMVAMAGGSVPENYGWTDRLSSNATEYLQAMQLMDHFVVQVLFEGYSKLRQGEWTGIPESIISIFGSMFAQALIQRSTYIESLQHFNKPTINGCRFNIDSSSFDEWLQTSLTATTLSTGAVMDIITQVEGQDHWMIAALATALGSKARMSAVINMMQNHMAASAPREELIPVELALGYVRSKYAVGGTCGPEADSLNSKADLPALNITAKETQSGTGRLTSITVSLPSSNGSRYVAWIGPWGGIKYSDLDADGKTVVPEGLSGHVWIAVTSAKGMRAKEISHSALTAIEKVWVVDPWGHDG</sequence>
<dbReference type="AlphaFoldDB" id="A0A9Q0AKM5"/>
<evidence type="ECO:0000313" key="3">
    <source>
        <dbReference type="Proteomes" id="UP000829685"/>
    </source>
</evidence>
<accession>A0A9Q0AKM5</accession>
<protein>
    <recommendedName>
        <fullName evidence="4">Extracellular serine-rich protein</fullName>
    </recommendedName>
</protein>